<reference evidence="2" key="2">
    <citation type="submission" date="2022-01" db="EMBL/GenBank/DDBJ databases">
        <authorList>
            <person name="Yamashiro T."/>
            <person name="Shiraishi A."/>
            <person name="Satake H."/>
            <person name="Nakayama K."/>
        </authorList>
    </citation>
    <scope>NUCLEOTIDE SEQUENCE</scope>
</reference>
<name>A0ABQ5BK05_9ASTR</name>
<feature type="region of interest" description="Disordered" evidence="1">
    <location>
        <begin position="147"/>
        <end position="196"/>
    </location>
</feature>
<dbReference type="Proteomes" id="UP001151760">
    <property type="component" value="Unassembled WGS sequence"/>
</dbReference>
<sequence>MVACLERIDRNADFHEIVDFLTASPIHYALTISPTIYASYIEQFWNTVHSQPISDVKQIHATIDGKTILISELLVRSDLHFNDEDGITCLTNDAYLDNLCIDGQAFQEDTQLPQTSVPIPNVADEDVFKEWDDRVVRATTTSASLDAAHASGVNTPESDEERIKHQKLTDNIPPTPYDSPLSGGYTPGSDKGRPDLNELMNICTKLSDRKRIKKLERKAKSSILSLKKRLYKHFDSSDDSLGEANASKQGRNDSNKTEELNLSDKGSGGTKVFNNTTAAEKDVNATEPVSIAGDVITTASVIPDVGTAGPPNVSTAGPSISTAGDIFEDEMTTIADTLVAIRSTRPRTTSVVIRNVEEEPRRATPIPIV</sequence>
<evidence type="ECO:0000313" key="2">
    <source>
        <dbReference type="EMBL" id="GJT14113.1"/>
    </source>
</evidence>
<evidence type="ECO:0000313" key="3">
    <source>
        <dbReference type="Proteomes" id="UP001151760"/>
    </source>
</evidence>
<reference evidence="2" key="1">
    <citation type="journal article" date="2022" name="Int. J. Mol. Sci.">
        <title>Draft Genome of Tanacetum Coccineum: Genomic Comparison of Closely Related Tanacetum-Family Plants.</title>
        <authorList>
            <person name="Yamashiro T."/>
            <person name="Shiraishi A."/>
            <person name="Nakayama K."/>
            <person name="Satake H."/>
        </authorList>
    </citation>
    <scope>NUCLEOTIDE SEQUENCE</scope>
</reference>
<proteinExistence type="predicted"/>
<dbReference type="EMBL" id="BQNB010013284">
    <property type="protein sequence ID" value="GJT14113.1"/>
    <property type="molecule type" value="Genomic_DNA"/>
</dbReference>
<feature type="compositionally biased region" description="Basic and acidic residues" evidence="1">
    <location>
        <begin position="250"/>
        <end position="259"/>
    </location>
</feature>
<protein>
    <recommendedName>
        <fullName evidence="4">Xylulose kinase-1</fullName>
    </recommendedName>
</protein>
<evidence type="ECO:0008006" key="4">
    <source>
        <dbReference type="Google" id="ProtNLM"/>
    </source>
</evidence>
<feature type="region of interest" description="Disordered" evidence="1">
    <location>
        <begin position="236"/>
        <end position="273"/>
    </location>
</feature>
<gene>
    <name evidence="2" type="ORF">Tco_0861155</name>
</gene>
<organism evidence="2 3">
    <name type="scientific">Tanacetum coccineum</name>
    <dbReference type="NCBI Taxonomy" id="301880"/>
    <lineage>
        <taxon>Eukaryota</taxon>
        <taxon>Viridiplantae</taxon>
        <taxon>Streptophyta</taxon>
        <taxon>Embryophyta</taxon>
        <taxon>Tracheophyta</taxon>
        <taxon>Spermatophyta</taxon>
        <taxon>Magnoliopsida</taxon>
        <taxon>eudicotyledons</taxon>
        <taxon>Gunneridae</taxon>
        <taxon>Pentapetalae</taxon>
        <taxon>asterids</taxon>
        <taxon>campanulids</taxon>
        <taxon>Asterales</taxon>
        <taxon>Asteraceae</taxon>
        <taxon>Asteroideae</taxon>
        <taxon>Anthemideae</taxon>
        <taxon>Anthemidinae</taxon>
        <taxon>Tanacetum</taxon>
    </lineage>
</organism>
<keyword evidence="3" id="KW-1185">Reference proteome</keyword>
<evidence type="ECO:0000256" key="1">
    <source>
        <dbReference type="SAM" id="MobiDB-lite"/>
    </source>
</evidence>
<comment type="caution">
    <text evidence="2">The sequence shown here is derived from an EMBL/GenBank/DDBJ whole genome shotgun (WGS) entry which is preliminary data.</text>
</comment>
<accession>A0ABQ5BK05</accession>